<evidence type="ECO:0000256" key="2">
    <source>
        <dbReference type="ARBA" id="ARBA00004123"/>
    </source>
</evidence>
<dbReference type="PANTHER" id="PTHR24394:SF0">
    <property type="entry name" value="ZINC FINGER AND BTB DOMAIN-CONTAINING PROTEIN 40"/>
    <property type="match status" value="1"/>
</dbReference>
<dbReference type="FunFam" id="3.30.160.60:FF:000696">
    <property type="entry name" value="Zinc finger and BTB domain containing 40"/>
    <property type="match status" value="1"/>
</dbReference>
<feature type="region of interest" description="Disordered" evidence="15">
    <location>
        <begin position="694"/>
        <end position="716"/>
    </location>
</feature>
<dbReference type="FunFam" id="3.30.160.60:FF:000645">
    <property type="entry name" value="Zinc finger and BTB domain containing 40"/>
    <property type="match status" value="1"/>
</dbReference>
<evidence type="ECO:0000259" key="17">
    <source>
        <dbReference type="PROSITE" id="PS50157"/>
    </source>
</evidence>
<dbReference type="InterPro" id="IPR036236">
    <property type="entry name" value="Znf_C2H2_sf"/>
</dbReference>
<feature type="region of interest" description="Disordered" evidence="15">
    <location>
        <begin position="224"/>
        <end position="247"/>
    </location>
</feature>
<evidence type="ECO:0000256" key="3">
    <source>
        <dbReference type="ARBA" id="ARBA00006991"/>
    </source>
</evidence>
<evidence type="ECO:0000256" key="1">
    <source>
        <dbReference type="ARBA" id="ARBA00003767"/>
    </source>
</evidence>
<evidence type="ECO:0000256" key="14">
    <source>
        <dbReference type="PROSITE-ProRule" id="PRU00042"/>
    </source>
</evidence>
<protein>
    <recommendedName>
        <fullName evidence="20">BTB domain-containing protein</fullName>
    </recommendedName>
</protein>
<feature type="domain" description="C2H2-type" evidence="17">
    <location>
        <begin position="901"/>
        <end position="928"/>
    </location>
</feature>
<evidence type="ECO:0000256" key="6">
    <source>
        <dbReference type="ARBA" id="ARBA00022737"/>
    </source>
</evidence>
<feature type="domain" description="C2H2-type" evidence="17">
    <location>
        <begin position="844"/>
        <end position="871"/>
    </location>
</feature>
<feature type="domain" description="C2H2-type" evidence="17">
    <location>
        <begin position="1054"/>
        <end position="1082"/>
    </location>
</feature>
<evidence type="ECO:0000256" key="8">
    <source>
        <dbReference type="ARBA" id="ARBA00022833"/>
    </source>
</evidence>
<evidence type="ECO:0000256" key="5">
    <source>
        <dbReference type="ARBA" id="ARBA00022723"/>
    </source>
</evidence>
<comment type="similarity">
    <text evidence="3">Belongs to the krueppel C2H2-type zinc-finger protein family.</text>
</comment>
<keyword evidence="9" id="KW-0832">Ubl conjugation</keyword>
<keyword evidence="12" id="KW-0804">Transcription</keyword>
<reference evidence="18 19" key="1">
    <citation type="journal article" date="2018" name="Nat. Ecol. Evol.">
        <title>Shark genomes provide insights into elasmobranch evolution and the origin of vertebrates.</title>
        <authorList>
            <person name="Hara Y"/>
            <person name="Yamaguchi K"/>
            <person name="Onimaru K"/>
            <person name="Kadota M"/>
            <person name="Koyanagi M"/>
            <person name="Keeley SD"/>
            <person name="Tatsumi K"/>
            <person name="Tanaka K"/>
            <person name="Motone F"/>
            <person name="Kageyama Y"/>
            <person name="Nozu R"/>
            <person name="Adachi N"/>
            <person name="Nishimura O"/>
            <person name="Nakagawa R"/>
            <person name="Tanegashima C"/>
            <person name="Kiyatake I"/>
            <person name="Matsumoto R"/>
            <person name="Murakumo K"/>
            <person name="Nishida K"/>
            <person name="Terakita A"/>
            <person name="Kuratani S"/>
            <person name="Sato K"/>
            <person name="Hyodo S Kuraku.S."/>
        </authorList>
    </citation>
    <scope>NUCLEOTIDE SEQUENCE [LARGE SCALE GENOMIC DNA]</scope>
</reference>
<feature type="domain" description="C2H2-type" evidence="17">
    <location>
        <begin position="929"/>
        <end position="957"/>
    </location>
</feature>
<accession>A0A401SRV3</accession>
<feature type="domain" description="C2H2-type" evidence="17">
    <location>
        <begin position="1014"/>
        <end position="1036"/>
    </location>
</feature>
<dbReference type="Pfam" id="PF13912">
    <property type="entry name" value="zf-C2H2_6"/>
    <property type="match status" value="3"/>
</dbReference>
<feature type="domain" description="C2H2-type" evidence="17">
    <location>
        <begin position="749"/>
        <end position="776"/>
    </location>
</feature>
<keyword evidence="13" id="KW-0539">Nucleus</keyword>
<evidence type="ECO:0000256" key="4">
    <source>
        <dbReference type="ARBA" id="ARBA00022499"/>
    </source>
</evidence>
<dbReference type="FunFam" id="3.30.160.60:FF:000446">
    <property type="entry name" value="Zinc finger protein"/>
    <property type="match status" value="1"/>
</dbReference>
<proteinExistence type="inferred from homology"/>
<dbReference type="SUPFAM" id="SSF54695">
    <property type="entry name" value="POZ domain"/>
    <property type="match status" value="1"/>
</dbReference>
<keyword evidence="19" id="KW-1185">Reference proteome</keyword>
<dbReference type="PROSITE" id="PS50097">
    <property type="entry name" value="BTB"/>
    <property type="match status" value="1"/>
</dbReference>
<feature type="domain" description="C2H2-type" evidence="17">
    <location>
        <begin position="958"/>
        <end position="986"/>
    </location>
</feature>
<comment type="caution">
    <text evidence="18">The sequence shown here is derived from an EMBL/GenBank/DDBJ whole genome shotgun (WGS) entry which is preliminary data.</text>
</comment>
<evidence type="ECO:0000256" key="10">
    <source>
        <dbReference type="ARBA" id="ARBA00023015"/>
    </source>
</evidence>
<dbReference type="GO" id="GO:0003677">
    <property type="term" value="F:DNA binding"/>
    <property type="evidence" value="ECO:0007669"/>
    <property type="project" value="UniProtKB-KW"/>
</dbReference>
<evidence type="ECO:0000256" key="12">
    <source>
        <dbReference type="ARBA" id="ARBA00023163"/>
    </source>
</evidence>
<dbReference type="InterPro" id="IPR000210">
    <property type="entry name" value="BTB/POZ_dom"/>
</dbReference>
<dbReference type="SMART" id="SM00225">
    <property type="entry name" value="BTB"/>
    <property type="match status" value="1"/>
</dbReference>
<feature type="domain" description="C2H2-type" evidence="17">
    <location>
        <begin position="1143"/>
        <end position="1168"/>
    </location>
</feature>
<comment type="subcellular location">
    <subcellularLocation>
        <location evidence="2">Nucleus</location>
    </subcellularLocation>
</comment>
<keyword evidence="4" id="KW-1017">Isopeptide bond</keyword>
<keyword evidence="8" id="KW-0862">Zinc</keyword>
<dbReference type="EMBL" id="BEZZ01000487">
    <property type="protein sequence ID" value="GCC33127.1"/>
    <property type="molecule type" value="Genomic_DNA"/>
</dbReference>
<feature type="domain" description="C2H2-type" evidence="17">
    <location>
        <begin position="1112"/>
        <end position="1140"/>
    </location>
</feature>
<dbReference type="Proteomes" id="UP000287033">
    <property type="component" value="Unassembled WGS sequence"/>
</dbReference>
<feature type="domain" description="C2H2-type" evidence="17">
    <location>
        <begin position="872"/>
        <end position="900"/>
    </location>
</feature>
<keyword evidence="5" id="KW-0479">Metal-binding</keyword>
<feature type="domain" description="BTB" evidence="16">
    <location>
        <begin position="24"/>
        <end position="87"/>
    </location>
</feature>
<gene>
    <name evidence="18" type="ORF">chiPu_0011595</name>
</gene>
<feature type="domain" description="C2H2-type" evidence="17">
    <location>
        <begin position="815"/>
        <end position="843"/>
    </location>
</feature>
<sequence length="1247" mass="139596">MELPNYSRQLMQQLYTLRKEDQFCDCTLLIGNTPFRAHKVVLAASSLLFKSLLDNTDTISIDQTVVSPEEFAVLLEMVYAGKVPPGKHNFTKVVSVADNLQMFDIAVSCKNIVANLMKHTGGNEMRASSPAIGEDALSPAIRRQCCVSQEMDNNMLASNNTEVTGLAKQNPSLEELNCTDVEGFESTNVALSAEETILLADDSKQDVEEQESSAESHVADIQSASYSSGCTEGEGILNEPPSKKGKFSITEEPRNLSEQDFLLQHKQDLAQAVQDLHALVDSVVKCDDIPMEEKKVFLDCCKEAESSEVFCRLLDKVIEEKTLQLDTLLFVLERSKEAYPRLQTVLQNLNRNLPIERLIETGRIDSEDFLLNLYLHKEEVLQCVTDLSPLLDCLASAEEMVFSEQEKKVIVECCQGETARGAMAKLLSKVIEERLLSTETALNLLRTLKEAYPVLQSLLNTLSAEPETAAKSEAKTPEDYGLDLLRQHQDNIVDAVTDLQPLRNILSVAEDISDGEKESIEDLIKEKDVVACVSNLMEGVLEKQTLAALTVWKLLIRMKEGMPKLRALLDKLQRESESLRLILSVSDEESKAVDILKRHRQLITDGIDDISPLLDCLMPGVENLPAETIEILKSCCYRETARQSLEIILGKVLEEKLIPALTFCRLLHMISESHPSLESVTKAMEHAGLMIETGSDVDEDQKEHLQNEEETHEDDAEHLEVLGHDRDSGSELLSDQKKVKPKSGTKQIFTCSACGKSFTFKCRLELHLTRCRSISHLKGTNCEEGNKTQIAQKDLEKNRVEMSSAPKGKKRRFPVTCDICGKSFAHQSGMQYHKRSDHFDEKPFSCSECGAKFAANSTLKNHMRLHTGEKPFFCKQCDMTFMQAAALAYHMKKKHSEGKMYGCQYCDAVFAQSIELTRHVRTHTGDKPYVCRECGKGFSQANGLSMHLRSFHNVEDPYDCQKCRMSFPTLEEHKKHIQDVHPPEYNPCDVCGKNFSAPSLLERHMVTHIGGKPYNCDICDKAYQQLSGLWYHNRTHHPDIFAAQNHRSPKFATMMCSACEKSFGSTASLNKHMRSDHSDIKMLECENCKDTFATQALLHIHTKSKHSGIHPFKCSYCSSTFRFPGALHHHLSTEHLTQQTSTFVCGDCAQLFNSQQDLEEHQRSKHAGILFTHVQEAAEMVIQASEQMPATEQVVSLEETHLSNVGSQVFVALPNSQDCSSGPHEIVALNVNDLLDGSVTLICGETP</sequence>
<evidence type="ECO:0000256" key="11">
    <source>
        <dbReference type="ARBA" id="ARBA00023125"/>
    </source>
</evidence>
<dbReference type="FunFam" id="3.30.160.60:FF:001792">
    <property type="entry name" value="Zinc finger and BTB domain-containing 40"/>
    <property type="match status" value="1"/>
</dbReference>
<name>A0A401SRV3_CHIPU</name>
<dbReference type="GO" id="GO:0005634">
    <property type="term" value="C:nucleus"/>
    <property type="evidence" value="ECO:0007669"/>
    <property type="project" value="UniProtKB-SubCell"/>
</dbReference>
<dbReference type="CDD" id="cd18225">
    <property type="entry name" value="BTB_POZ_ZBTB40"/>
    <property type="match status" value="1"/>
</dbReference>
<dbReference type="FunFam" id="3.30.710.10:FF:000058">
    <property type="entry name" value="Zinc finger and BTB domain containing 40"/>
    <property type="match status" value="1"/>
</dbReference>
<evidence type="ECO:0000256" key="9">
    <source>
        <dbReference type="ARBA" id="ARBA00022843"/>
    </source>
</evidence>
<evidence type="ECO:0000256" key="15">
    <source>
        <dbReference type="SAM" id="MobiDB-lite"/>
    </source>
</evidence>
<dbReference type="FunFam" id="3.30.160.60:FF:000909">
    <property type="entry name" value="zinc finger and BTB domain-containing protein 40"/>
    <property type="match status" value="1"/>
</dbReference>
<dbReference type="PROSITE" id="PS00028">
    <property type="entry name" value="ZINC_FINGER_C2H2_1"/>
    <property type="match status" value="11"/>
</dbReference>
<dbReference type="InterPro" id="IPR030404">
    <property type="entry name" value="ZBTB40_BTB_POZ_dom"/>
</dbReference>
<keyword evidence="7 14" id="KW-0863">Zinc-finger</keyword>
<dbReference type="GO" id="GO:0000981">
    <property type="term" value="F:DNA-binding transcription factor activity, RNA polymerase II-specific"/>
    <property type="evidence" value="ECO:0007669"/>
    <property type="project" value="TreeGrafter"/>
</dbReference>
<comment type="function">
    <text evidence="1">May be involved in transcriptional regulation.</text>
</comment>
<evidence type="ECO:0000313" key="19">
    <source>
        <dbReference type="Proteomes" id="UP000287033"/>
    </source>
</evidence>
<keyword evidence="11" id="KW-0238">DNA-binding</keyword>
<dbReference type="Pfam" id="PF00651">
    <property type="entry name" value="BTB"/>
    <property type="match status" value="1"/>
</dbReference>
<dbReference type="SUPFAM" id="SSF57667">
    <property type="entry name" value="beta-beta-alpha zinc fingers"/>
    <property type="match status" value="6"/>
</dbReference>
<dbReference type="Gene3D" id="3.30.160.60">
    <property type="entry name" value="Classic Zinc Finger"/>
    <property type="match status" value="9"/>
</dbReference>
<dbReference type="GO" id="GO:0008270">
    <property type="term" value="F:zinc ion binding"/>
    <property type="evidence" value="ECO:0007669"/>
    <property type="project" value="UniProtKB-KW"/>
</dbReference>
<evidence type="ECO:0000259" key="16">
    <source>
        <dbReference type="PROSITE" id="PS50097"/>
    </source>
</evidence>
<dbReference type="SMART" id="SM00355">
    <property type="entry name" value="ZnF_C2H2"/>
    <property type="match status" value="13"/>
</dbReference>
<dbReference type="AlphaFoldDB" id="A0A401SRV3"/>
<dbReference type="PROSITE" id="PS50157">
    <property type="entry name" value="ZINC_FINGER_C2H2_2"/>
    <property type="match status" value="13"/>
</dbReference>
<keyword evidence="6" id="KW-0677">Repeat</keyword>
<dbReference type="Pfam" id="PF00096">
    <property type="entry name" value="zf-C2H2"/>
    <property type="match status" value="5"/>
</dbReference>
<dbReference type="FunFam" id="3.30.160.60:FF:001061">
    <property type="entry name" value="zinc finger and BTB domain-containing protein 40"/>
    <property type="match status" value="1"/>
</dbReference>
<keyword evidence="10" id="KW-0805">Transcription regulation</keyword>
<dbReference type="FunFam" id="3.30.160.60:FF:000917">
    <property type="entry name" value="Zinc finger and BTB domain containing 40"/>
    <property type="match status" value="1"/>
</dbReference>
<evidence type="ECO:0000256" key="7">
    <source>
        <dbReference type="ARBA" id="ARBA00022771"/>
    </source>
</evidence>
<evidence type="ECO:0000256" key="13">
    <source>
        <dbReference type="ARBA" id="ARBA00023242"/>
    </source>
</evidence>
<dbReference type="Gene3D" id="3.30.710.10">
    <property type="entry name" value="Potassium Channel Kv1.1, Chain A"/>
    <property type="match status" value="1"/>
</dbReference>
<organism evidence="18 19">
    <name type="scientific">Chiloscyllium punctatum</name>
    <name type="common">Brownbanded bambooshark</name>
    <name type="synonym">Hemiscyllium punctatum</name>
    <dbReference type="NCBI Taxonomy" id="137246"/>
    <lineage>
        <taxon>Eukaryota</taxon>
        <taxon>Metazoa</taxon>
        <taxon>Chordata</taxon>
        <taxon>Craniata</taxon>
        <taxon>Vertebrata</taxon>
        <taxon>Chondrichthyes</taxon>
        <taxon>Elasmobranchii</taxon>
        <taxon>Galeomorphii</taxon>
        <taxon>Galeoidea</taxon>
        <taxon>Orectolobiformes</taxon>
        <taxon>Hemiscylliidae</taxon>
        <taxon>Chiloscyllium</taxon>
    </lineage>
</organism>
<evidence type="ECO:0000313" key="18">
    <source>
        <dbReference type="EMBL" id="GCC33127.1"/>
    </source>
</evidence>
<dbReference type="OrthoDB" id="9931612at2759"/>
<dbReference type="STRING" id="137246.A0A401SRV3"/>
<dbReference type="InterPro" id="IPR013087">
    <property type="entry name" value="Znf_C2H2_type"/>
</dbReference>
<dbReference type="InterPro" id="IPR011333">
    <property type="entry name" value="SKP1/BTB/POZ_sf"/>
</dbReference>
<feature type="domain" description="C2H2-type" evidence="17">
    <location>
        <begin position="986"/>
        <end position="1013"/>
    </location>
</feature>
<dbReference type="PANTHER" id="PTHR24394">
    <property type="entry name" value="ZINC FINGER PROTEIN"/>
    <property type="match status" value="1"/>
</dbReference>
<feature type="domain" description="C2H2-type" evidence="17">
    <location>
        <begin position="1083"/>
        <end position="1111"/>
    </location>
</feature>
<evidence type="ECO:0008006" key="20">
    <source>
        <dbReference type="Google" id="ProtNLM"/>
    </source>
</evidence>
<dbReference type="OMA" id="CHLLCSI"/>